<dbReference type="Proteomes" id="UP001144673">
    <property type="component" value="Chromosome 3"/>
</dbReference>
<dbReference type="GO" id="GO:0004668">
    <property type="term" value="F:protein-arginine deiminase activity"/>
    <property type="evidence" value="ECO:0007669"/>
    <property type="project" value="InterPro"/>
</dbReference>
<evidence type="ECO:0000313" key="3">
    <source>
        <dbReference type="EMBL" id="KAJ4147193.1"/>
    </source>
</evidence>
<protein>
    <recommendedName>
        <fullName evidence="2">Protein-arginine deiminase C-terminal domain-containing protein</fullName>
    </recommendedName>
</protein>
<dbReference type="Pfam" id="PF03068">
    <property type="entry name" value="PAD"/>
    <property type="match status" value="2"/>
</dbReference>
<dbReference type="KEGG" id="amus:LMH87_001733"/>
<dbReference type="PANTHER" id="PTHR10837:SF8">
    <property type="entry name" value="PROTEIN-ARGININE DEIMINASE"/>
    <property type="match status" value="1"/>
</dbReference>
<feature type="region of interest" description="Disordered" evidence="1">
    <location>
        <begin position="576"/>
        <end position="598"/>
    </location>
</feature>
<feature type="domain" description="Protein-arginine deiminase C-terminal" evidence="2">
    <location>
        <begin position="355"/>
        <end position="655"/>
    </location>
</feature>
<dbReference type="EMBL" id="JAJHUN010000010">
    <property type="protein sequence ID" value="KAJ4147193.1"/>
    <property type="molecule type" value="Genomic_DNA"/>
</dbReference>
<dbReference type="InterPro" id="IPR013530">
    <property type="entry name" value="PAD_C"/>
</dbReference>
<evidence type="ECO:0000256" key="1">
    <source>
        <dbReference type="SAM" id="MobiDB-lite"/>
    </source>
</evidence>
<dbReference type="GO" id="GO:0005509">
    <property type="term" value="F:calcium ion binding"/>
    <property type="evidence" value="ECO:0007669"/>
    <property type="project" value="InterPro"/>
</dbReference>
<dbReference type="RefSeq" id="XP_056050134.1">
    <property type="nucleotide sequence ID" value="XM_056193058.1"/>
</dbReference>
<reference evidence="3" key="1">
    <citation type="journal article" date="2023" name="Access Microbiol">
        <title>De-novo genome assembly for Akanthomyces muscarius, a biocontrol agent of insect agricultural pests.</title>
        <authorList>
            <person name="Erdos Z."/>
            <person name="Studholme D.J."/>
            <person name="Raymond B."/>
            <person name="Sharma M."/>
        </authorList>
    </citation>
    <scope>NUCLEOTIDE SEQUENCE</scope>
    <source>
        <strain evidence="3">Ve6</strain>
    </source>
</reference>
<feature type="region of interest" description="Disordered" evidence="1">
    <location>
        <begin position="690"/>
        <end position="730"/>
    </location>
</feature>
<dbReference type="PANTHER" id="PTHR10837">
    <property type="entry name" value="PEPTIDYLARGININE DEIMINASE"/>
    <property type="match status" value="1"/>
</dbReference>
<name>A0A9W8Q5F5_AKAMU</name>
<evidence type="ECO:0000259" key="2">
    <source>
        <dbReference type="Pfam" id="PF03068"/>
    </source>
</evidence>
<dbReference type="Gene3D" id="3.75.10.10">
    <property type="entry name" value="L-arginine/glycine Amidinotransferase, Chain A"/>
    <property type="match status" value="1"/>
</dbReference>
<dbReference type="InterPro" id="IPR036556">
    <property type="entry name" value="PAD_central_sf"/>
</dbReference>
<feature type="region of interest" description="Disordered" evidence="1">
    <location>
        <begin position="15"/>
        <end position="116"/>
    </location>
</feature>
<sequence>MPSSTLYHGSFVTSGGIPNRAAGCGTTLPLTGAVPRGLPGKRAENPDPNWDGPPYNPKDDGPSYNLNDNGPPYNSKDDGLPYNPKDDGPPYKPEHDGLRSESLVTPNQTAGSVPPTTNSFKVTILADSNRDGKVDIAGSTDFAGKETWTEESGALFLSNIVDTDRRCSSQITGSCADNLADIFFLGTTLPEKPELDPKIAENMPLLDFQWQDWFDGLSESEKATYNEWRGKSDEYAEAYRKVRNVDQRISACHDSSDDILRNSTYLAPLRTTPNPELSDSAIGSITVADKTAASNVRLFQKTAGQWNFISSNYTFKAEDLKAGLELGIDGRDVRRPGGWDGRVRVEFKVQDGEKVAKDSVELRVAPVLTQHHGQPLKQLLTATGYGGDDQQRFIKELGDISGKAGLQTPVRVIETSNCNKNDEIWAQDFFEPGYMSIPGSNGPVSIHIMIRSAQDYRSAGRKVFQDLRSNTVGAVQHLAGGVTTDSTGNLETVPPYKTNGKSYPAGRAVMGSAGKRPFMMDFLDAQETQAPIELDTSWLAVQHTDEFMQFLPVESERGWVMMMNDPLAGLEILQKAQQDGHGSEPAVSRPKSPTDGDRWRVTNTIDELLNVTNFASFQKSCADKIEENVNIIKRETGITNAEIIRMPSLFQVYRNEAWQYAEDKPKPLTDEEKPKPFTDEELESLFGEIWPSTNGDQRRQIHDTVHSQTTKRAGEQQEQQPAKDSEKQGSVGWHDILEAGTPPQELKNYQPANETARNLMGRQAQGSGSAISLYPATINSVVLDNKQILAPNPWGPVIEGQDVLAAGVDAAYKKANYTVLYMDDWFTHHKKVGDVHCGSNAIRELTGVKWW</sequence>
<dbReference type="GO" id="GO:0005737">
    <property type="term" value="C:cytoplasm"/>
    <property type="evidence" value="ECO:0007669"/>
    <property type="project" value="InterPro"/>
</dbReference>
<keyword evidence="4" id="KW-1185">Reference proteome</keyword>
<feature type="compositionally biased region" description="Basic and acidic residues" evidence="1">
    <location>
        <begin position="75"/>
        <end position="99"/>
    </location>
</feature>
<feature type="domain" description="Protein-arginine deiminase C-terminal" evidence="2">
    <location>
        <begin position="764"/>
        <end position="851"/>
    </location>
</feature>
<comment type="caution">
    <text evidence="3">The sequence shown here is derived from an EMBL/GenBank/DDBJ whole genome shotgun (WGS) entry which is preliminary data.</text>
</comment>
<dbReference type="AlphaFoldDB" id="A0A9W8Q5F5"/>
<dbReference type="SUPFAM" id="SSF55909">
    <property type="entry name" value="Pentein"/>
    <property type="match status" value="1"/>
</dbReference>
<feature type="compositionally biased region" description="Polar residues" evidence="1">
    <location>
        <begin position="706"/>
        <end position="720"/>
    </location>
</feature>
<dbReference type="GeneID" id="80888892"/>
<dbReference type="InterPro" id="IPR004303">
    <property type="entry name" value="PAD"/>
</dbReference>
<dbReference type="SUPFAM" id="SSF110083">
    <property type="entry name" value="Peptidylarginine deiminase Pad4, middle domain"/>
    <property type="match status" value="1"/>
</dbReference>
<feature type="compositionally biased region" description="Polar residues" evidence="1">
    <location>
        <begin position="102"/>
        <end position="116"/>
    </location>
</feature>
<feature type="compositionally biased region" description="Basic and acidic residues" evidence="1">
    <location>
        <begin position="696"/>
        <end position="705"/>
    </location>
</feature>
<evidence type="ECO:0000313" key="4">
    <source>
        <dbReference type="Proteomes" id="UP001144673"/>
    </source>
</evidence>
<gene>
    <name evidence="3" type="ORF">LMH87_001733</name>
</gene>
<accession>A0A9W8Q5F5</accession>
<proteinExistence type="predicted"/>
<organism evidence="3 4">
    <name type="scientific">Akanthomyces muscarius</name>
    <name type="common">Entomopathogenic fungus</name>
    <name type="synonym">Lecanicillium muscarium</name>
    <dbReference type="NCBI Taxonomy" id="2231603"/>
    <lineage>
        <taxon>Eukaryota</taxon>
        <taxon>Fungi</taxon>
        <taxon>Dikarya</taxon>
        <taxon>Ascomycota</taxon>
        <taxon>Pezizomycotina</taxon>
        <taxon>Sordariomycetes</taxon>
        <taxon>Hypocreomycetidae</taxon>
        <taxon>Hypocreales</taxon>
        <taxon>Cordycipitaceae</taxon>
        <taxon>Akanthomyces</taxon>
    </lineage>
</organism>